<evidence type="ECO:0000259" key="1">
    <source>
        <dbReference type="Pfam" id="PF04149"/>
    </source>
</evidence>
<comment type="caution">
    <text evidence="2">The sequence shown here is derived from an EMBL/GenBank/DDBJ whole genome shotgun (WGS) entry which is preliminary data.</text>
</comment>
<keyword evidence="3" id="KW-1185">Reference proteome</keyword>
<protein>
    <recommendedName>
        <fullName evidence="1">DUF397 domain-containing protein</fullName>
    </recommendedName>
</protein>
<evidence type="ECO:0000313" key="2">
    <source>
        <dbReference type="EMBL" id="GAA2329177.1"/>
    </source>
</evidence>
<name>A0ABN3FF92_9ACTN</name>
<feature type="domain" description="DUF397" evidence="1">
    <location>
        <begin position="9"/>
        <end position="63"/>
    </location>
</feature>
<dbReference type="Pfam" id="PF04149">
    <property type="entry name" value="DUF397"/>
    <property type="match status" value="1"/>
</dbReference>
<sequence length="68" mass="7145">MSHPDLNGAAWRKSSYSNQAGGNCVEVAGGFPGVVPVRDSKNHDGPTLTFPAGSWMAFITSLKTGPRL</sequence>
<proteinExistence type="predicted"/>
<dbReference type="Proteomes" id="UP001500253">
    <property type="component" value="Unassembled WGS sequence"/>
</dbReference>
<accession>A0ABN3FF92</accession>
<reference evidence="2 3" key="1">
    <citation type="journal article" date="2019" name="Int. J. Syst. Evol. Microbiol.">
        <title>The Global Catalogue of Microorganisms (GCM) 10K type strain sequencing project: providing services to taxonomists for standard genome sequencing and annotation.</title>
        <authorList>
            <consortium name="The Broad Institute Genomics Platform"/>
            <consortium name="The Broad Institute Genome Sequencing Center for Infectious Disease"/>
            <person name="Wu L."/>
            <person name="Ma J."/>
        </authorList>
    </citation>
    <scope>NUCLEOTIDE SEQUENCE [LARGE SCALE GENOMIC DNA]</scope>
    <source>
        <strain evidence="2 3">JCM 4316</strain>
    </source>
</reference>
<evidence type="ECO:0000313" key="3">
    <source>
        <dbReference type="Proteomes" id="UP001500253"/>
    </source>
</evidence>
<dbReference type="EMBL" id="BAAASD010000003">
    <property type="protein sequence ID" value="GAA2329177.1"/>
    <property type="molecule type" value="Genomic_DNA"/>
</dbReference>
<organism evidence="2 3">
    <name type="scientific">Streptomyces cuspidosporus</name>
    <dbReference type="NCBI Taxonomy" id="66882"/>
    <lineage>
        <taxon>Bacteria</taxon>
        <taxon>Bacillati</taxon>
        <taxon>Actinomycetota</taxon>
        <taxon>Actinomycetes</taxon>
        <taxon>Kitasatosporales</taxon>
        <taxon>Streptomycetaceae</taxon>
        <taxon>Streptomyces</taxon>
    </lineage>
</organism>
<dbReference type="InterPro" id="IPR007278">
    <property type="entry name" value="DUF397"/>
</dbReference>
<gene>
    <name evidence="2" type="ORF">GCM10010246_09790</name>
</gene>